<dbReference type="PANTHER" id="PTHR22993:SF27">
    <property type="entry name" value="ENDONUCLEASE 8-LIKE 1"/>
    <property type="match status" value="1"/>
</dbReference>
<reference evidence="3" key="1">
    <citation type="submission" date="2021-01" db="EMBL/GenBank/DDBJ databases">
        <title>A chromosome-scale assembly of European eel, Anguilla anguilla.</title>
        <authorList>
            <person name="Henkel C."/>
            <person name="Jong-Raadsen S.A."/>
            <person name="Dufour S."/>
            <person name="Weltzien F.-A."/>
            <person name="Palstra A.P."/>
            <person name="Pelster B."/>
            <person name="Spaink H.P."/>
            <person name="Van Den Thillart G.E."/>
            <person name="Jansen H."/>
            <person name="Zahm M."/>
            <person name="Klopp C."/>
            <person name="Cedric C."/>
            <person name="Louis A."/>
            <person name="Berthelot C."/>
            <person name="Parey E."/>
            <person name="Roest Crollius H."/>
            <person name="Montfort J."/>
            <person name="Robinson-Rechavi M."/>
            <person name="Bucao C."/>
            <person name="Bouchez O."/>
            <person name="Gislard M."/>
            <person name="Lluch J."/>
            <person name="Milhes M."/>
            <person name="Lampietro C."/>
            <person name="Lopez Roques C."/>
            <person name="Donnadieu C."/>
            <person name="Braasch I."/>
            <person name="Desvignes T."/>
            <person name="Postlethwait J."/>
            <person name="Bobe J."/>
            <person name="Guiguen Y."/>
            <person name="Dirks R."/>
        </authorList>
    </citation>
    <scope>NUCLEOTIDE SEQUENCE</scope>
    <source>
        <strain evidence="3">Tag_6206</strain>
        <tissue evidence="3">Liver</tissue>
    </source>
</reference>
<dbReference type="Gene3D" id="3.20.190.10">
    <property type="entry name" value="MutM-like, N-terminal"/>
    <property type="match status" value="2"/>
</dbReference>
<dbReference type="GO" id="GO:0008270">
    <property type="term" value="F:zinc ion binding"/>
    <property type="evidence" value="ECO:0007669"/>
    <property type="project" value="InterPro"/>
</dbReference>
<dbReference type="PROSITE" id="PS51068">
    <property type="entry name" value="FPG_CAT"/>
    <property type="match status" value="1"/>
</dbReference>
<evidence type="ECO:0000313" key="3">
    <source>
        <dbReference type="EMBL" id="KAG5839526.1"/>
    </source>
</evidence>
<dbReference type="GO" id="GO:0003676">
    <property type="term" value="F:nucleic acid binding"/>
    <property type="evidence" value="ECO:0007669"/>
    <property type="project" value="InterPro"/>
</dbReference>
<dbReference type="SUPFAM" id="SSF81624">
    <property type="entry name" value="N-terminal domain of MutM-like DNA repair proteins"/>
    <property type="match status" value="1"/>
</dbReference>
<keyword evidence="4" id="KW-1185">Reference proteome</keyword>
<evidence type="ECO:0000256" key="1">
    <source>
        <dbReference type="SAM" id="MobiDB-lite"/>
    </source>
</evidence>
<organism evidence="3 4">
    <name type="scientific">Anguilla anguilla</name>
    <name type="common">European freshwater eel</name>
    <name type="synonym">Muraena anguilla</name>
    <dbReference type="NCBI Taxonomy" id="7936"/>
    <lineage>
        <taxon>Eukaryota</taxon>
        <taxon>Metazoa</taxon>
        <taxon>Chordata</taxon>
        <taxon>Craniata</taxon>
        <taxon>Vertebrata</taxon>
        <taxon>Euteleostomi</taxon>
        <taxon>Actinopterygii</taxon>
        <taxon>Neopterygii</taxon>
        <taxon>Teleostei</taxon>
        <taxon>Anguilliformes</taxon>
        <taxon>Anguillidae</taxon>
        <taxon>Anguilla</taxon>
    </lineage>
</organism>
<feature type="compositionally biased region" description="Basic residues" evidence="1">
    <location>
        <begin position="340"/>
        <end position="353"/>
    </location>
</feature>
<feature type="compositionally biased region" description="Basic and acidic residues" evidence="1">
    <location>
        <begin position="297"/>
        <end position="319"/>
    </location>
</feature>
<dbReference type="GO" id="GO:0003906">
    <property type="term" value="F:DNA-(apurinic or apyrimidinic site) endonuclease activity"/>
    <property type="evidence" value="ECO:0007669"/>
    <property type="project" value="InterPro"/>
</dbReference>
<dbReference type="InterPro" id="IPR012319">
    <property type="entry name" value="FPG_cat"/>
</dbReference>
<dbReference type="FunFam" id="1.10.8.50:FF:000007">
    <property type="entry name" value="endonuclease 8-like 1 isoform X1"/>
    <property type="match status" value="1"/>
</dbReference>
<name>A0A9D3M052_ANGAN</name>
<comment type="caution">
    <text evidence="3">The sequence shown here is derived from an EMBL/GenBank/DDBJ whole genome shotgun (WGS) entry which is preliminary data.</text>
</comment>
<dbReference type="Gene3D" id="1.10.8.50">
    <property type="match status" value="1"/>
</dbReference>
<proteinExistence type="predicted"/>
<dbReference type="SUPFAM" id="SSF57716">
    <property type="entry name" value="Glucocorticoid receptor-like (DNA-binding domain)"/>
    <property type="match status" value="1"/>
</dbReference>
<dbReference type="InterPro" id="IPR010979">
    <property type="entry name" value="Ribosomal_uS13-like_H2TH"/>
</dbReference>
<accession>A0A9D3M052</accession>
<dbReference type="InterPro" id="IPR015371">
    <property type="entry name" value="Endonuclease-VIII_DNA-bd"/>
</dbReference>
<protein>
    <recommendedName>
        <fullName evidence="2">Formamidopyrimidine-DNA glycosylase catalytic domain-containing protein</fullName>
    </recommendedName>
</protein>
<dbReference type="GO" id="GO:0006284">
    <property type="term" value="P:base-excision repair"/>
    <property type="evidence" value="ECO:0007669"/>
    <property type="project" value="InterPro"/>
</dbReference>
<dbReference type="InterPro" id="IPR035937">
    <property type="entry name" value="FPG_N"/>
</dbReference>
<dbReference type="SMART" id="SM00898">
    <property type="entry name" value="Fapy_DNA_glyco"/>
    <property type="match status" value="1"/>
</dbReference>
<feature type="region of interest" description="Disordered" evidence="1">
    <location>
        <begin position="252"/>
        <end position="353"/>
    </location>
</feature>
<sequence>MPEGPELHLASLFVNRVCKGVVFTGDVEKSECEGAAGRAKAGLVQPMNVVFRFGMSGYFRFTPAEELPKHAHLRFYTNEKPRRALSFVDTRRFGSWQPNGTWQPDRGPCTMSEYQSFRDNVLSHLSDRAFDKPICETLLNQKYFNGIGNYLRAEILHRLDIPPFVNARSVLERLQSKELSELDNKSASEKREVKSEGPDLLSLCHTVPLEVVQLGGKVYNPEKADYSYFKGWVQCYSVDGMKSVRDHNGRTIWFKGDPGPLAPKDSKSPKGKKRIKKEGGDYTENKKLPKKKQARVTKKDVKQEKRVKKEKETQDETRPKRGRDRQRKQEVVQTQTGTRTLRRRVTRRSARDS</sequence>
<dbReference type="GO" id="GO:0019104">
    <property type="term" value="F:DNA N-glycosylase activity"/>
    <property type="evidence" value="ECO:0007669"/>
    <property type="project" value="InterPro"/>
</dbReference>
<dbReference type="AlphaFoldDB" id="A0A9D3M052"/>
<dbReference type="SUPFAM" id="SSF46946">
    <property type="entry name" value="S13-like H2TH domain"/>
    <property type="match status" value="1"/>
</dbReference>
<dbReference type="Pfam" id="PF01149">
    <property type="entry name" value="Fapy_DNA_glyco"/>
    <property type="match status" value="1"/>
</dbReference>
<evidence type="ECO:0000259" key="2">
    <source>
        <dbReference type="PROSITE" id="PS51068"/>
    </source>
</evidence>
<dbReference type="Pfam" id="PF09292">
    <property type="entry name" value="Neil1-DNA_bind"/>
    <property type="match status" value="1"/>
</dbReference>
<evidence type="ECO:0000313" key="4">
    <source>
        <dbReference type="Proteomes" id="UP001044222"/>
    </source>
</evidence>
<dbReference type="Proteomes" id="UP001044222">
    <property type="component" value="Chromosome 11"/>
</dbReference>
<gene>
    <name evidence="3" type="ORF">ANANG_G00205900</name>
</gene>
<dbReference type="EMBL" id="JAFIRN010000011">
    <property type="protein sequence ID" value="KAG5839526.1"/>
    <property type="molecule type" value="Genomic_DNA"/>
</dbReference>
<dbReference type="GO" id="GO:0005634">
    <property type="term" value="C:nucleus"/>
    <property type="evidence" value="ECO:0007669"/>
    <property type="project" value="TreeGrafter"/>
</dbReference>
<feature type="domain" description="Formamidopyrimidine-DNA glycosylase catalytic" evidence="2">
    <location>
        <begin position="1"/>
        <end position="94"/>
    </location>
</feature>
<feature type="compositionally biased region" description="Basic and acidic residues" evidence="1">
    <location>
        <begin position="277"/>
        <end position="287"/>
    </location>
</feature>
<dbReference type="PANTHER" id="PTHR22993">
    <property type="entry name" value="FORMAMIDOPYRIMIDINE-DNA GLYCOSYLASE"/>
    <property type="match status" value="1"/>
</dbReference>